<feature type="domain" description="VOC" evidence="1">
    <location>
        <begin position="46"/>
        <end position="162"/>
    </location>
</feature>
<dbReference type="InterPro" id="IPR037523">
    <property type="entry name" value="VOC_core"/>
</dbReference>
<evidence type="ECO:0000313" key="2">
    <source>
        <dbReference type="EMBL" id="AEK35702.1"/>
    </source>
</evidence>
<protein>
    <recommendedName>
        <fullName evidence="1">VOC domain-containing protein</fullName>
    </recommendedName>
</protein>
<gene>
    <name evidence="2" type="ordered locus">CVAR_0354</name>
</gene>
<dbReference type="AlphaFoldDB" id="G0H9Z8"/>
<dbReference type="HOGENOM" id="CLU_046006_10_4_11"/>
<dbReference type="Proteomes" id="UP000006659">
    <property type="component" value="Chromosome"/>
</dbReference>
<name>G0H9Z8_CORVD</name>
<organism evidence="2 3">
    <name type="scientific">Corynebacterium variabile (strain DSM 44702 / CIP 107183 / JCM 12073 / NCIMB 30131)</name>
    <name type="common">Corynebacterium mooreparkense</name>
    <dbReference type="NCBI Taxonomy" id="858619"/>
    <lineage>
        <taxon>Bacteria</taxon>
        <taxon>Bacillati</taxon>
        <taxon>Actinomycetota</taxon>
        <taxon>Actinomycetes</taxon>
        <taxon>Mycobacteriales</taxon>
        <taxon>Corynebacteriaceae</taxon>
        <taxon>Corynebacterium</taxon>
    </lineage>
</organism>
<dbReference type="STRING" id="858619.CVAR_0354"/>
<dbReference type="Gene3D" id="3.10.180.10">
    <property type="entry name" value="2,3-Dihydroxybiphenyl 1,2-Dioxygenase, domain 1"/>
    <property type="match status" value="1"/>
</dbReference>
<evidence type="ECO:0000259" key="1">
    <source>
        <dbReference type="PROSITE" id="PS51819"/>
    </source>
</evidence>
<sequence>MPGRSGRRRRRKYVQPCGCMLIERKCCGKGWPLAGHVSSIRTMITSVASCILYVGDQDVARAFYVDILGFDVVMDADMGEGSRWLEVKPSGAQTSVVLALAEPFGKRPGDGAFLTFACDDVEATVSQLRARGATTSEVSREPWGTFATVDAPDGHKLQFNERPQN</sequence>
<dbReference type="InterPro" id="IPR004360">
    <property type="entry name" value="Glyas_Fos-R_dOase_dom"/>
</dbReference>
<dbReference type="PANTHER" id="PTHR36437">
    <property type="entry name" value="GLYOXALASE/BLEOMYCIN RESISTANCE PROTEIN/DIOXYGENASE"/>
    <property type="match status" value="1"/>
</dbReference>
<dbReference type="eggNOG" id="COG0346">
    <property type="taxonomic scope" value="Bacteria"/>
</dbReference>
<dbReference type="PANTHER" id="PTHR36437:SF2">
    <property type="entry name" value="GLYOXALASE_BLEOMYCIN RESISTANCE PROTEIN_DIOXYGENASE"/>
    <property type="match status" value="1"/>
</dbReference>
<dbReference type="InterPro" id="IPR029068">
    <property type="entry name" value="Glyas_Bleomycin-R_OHBP_Dase"/>
</dbReference>
<evidence type="ECO:0000313" key="3">
    <source>
        <dbReference type="Proteomes" id="UP000006659"/>
    </source>
</evidence>
<dbReference type="PROSITE" id="PS51819">
    <property type="entry name" value="VOC"/>
    <property type="match status" value="1"/>
</dbReference>
<accession>G0H9Z8</accession>
<dbReference type="SUPFAM" id="SSF54593">
    <property type="entry name" value="Glyoxalase/Bleomycin resistance protein/Dihydroxybiphenyl dioxygenase"/>
    <property type="match status" value="1"/>
</dbReference>
<proteinExistence type="predicted"/>
<dbReference type="KEGG" id="cva:CVAR_0354"/>
<dbReference type="EMBL" id="CP002917">
    <property type="protein sequence ID" value="AEK35702.1"/>
    <property type="molecule type" value="Genomic_DNA"/>
</dbReference>
<reference evidence="2 3" key="1">
    <citation type="journal article" date="2011" name="BMC Genomics">
        <title>Complete genome sequence of Corynebacterium variabile DSM 44702 isolated from the surface of smear-ripened cheeses and insights into cheese ripening and flavor generation.</title>
        <authorList>
            <person name="Schroeder J."/>
            <person name="Maus I."/>
            <person name="Trost E."/>
            <person name="Tauch A."/>
        </authorList>
    </citation>
    <scope>NUCLEOTIDE SEQUENCE [LARGE SCALE GENOMIC DNA]</scope>
    <source>
        <strain evidence="3">DSM 44702 / JCM 12073 / NCIMB 30131</strain>
    </source>
</reference>
<dbReference type="Pfam" id="PF00903">
    <property type="entry name" value="Glyoxalase"/>
    <property type="match status" value="1"/>
</dbReference>